<gene>
    <name evidence="2" type="ORF">GCM10023210_35530</name>
</gene>
<feature type="transmembrane region" description="Helical" evidence="1">
    <location>
        <begin position="93"/>
        <end position="114"/>
    </location>
</feature>
<name>A0ABP9MME9_9FLAO</name>
<accession>A0ABP9MME9</accession>
<sequence length="125" mass="13959">MNLTKGQKILIGIIHFLPFLGIIFYFIAFFSMFMSISNGVNNGEGGPFPAEFAQSFFIAFILIAVTCLIGVGILVFDIIHLTKSNKGDTTNKVLIWILILVFSQGIGSIVYYFVEILPNKKKEIF</sequence>
<dbReference type="RefSeq" id="WP_345207088.1">
    <property type="nucleotide sequence ID" value="NZ_BAABHX010000007.1"/>
</dbReference>
<evidence type="ECO:0008006" key="4">
    <source>
        <dbReference type="Google" id="ProtNLM"/>
    </source>
</evidence>
<protein>
    <recommendedName>
        <fullName evidence="4">Cardiolipin synthase N-terminal domain-containing protein</fullName>
    </recommendedName>
</protein>
<evidence type="ECO:0000313" key="3">
    <source>
        <dbReference type="Proteomes" id="UP001500353"/>
    </source>
</evidence>
<organism evidence="2 3">
    <name type="scientific">Chryseobacterium ginsengisoli</name>
    <dbReference type="NCBI Taxonomy" id="363853"/>
    <lineage>
        <taxon>Bacteria</taxon>
        <taxon>Pseudomonadati</taxon>
        <taxon>Bacteroidota</taxon>
        <taxon>Flavobacteriia</taxon>
        <taxon>Flavobacteriales</taxon>
        <taxon>Weeksellaceae</taxon>
        <taxon>Chryseobacterium group</taxon>
        <taxon>Chryseobacterium</taxon>
    </lineage>
</organism>
<evidence type="ECO:0000313" key="2">
    <source>
        <dbReference type="EMBL" id="GAA5098900.1"/>
    </source>
</evidence>
<feature type="transmembrane region" description="Helical" evidence="1">
    <location>
        <begin position="12"/>
        <end position="36"/>
    </location>
</feature>
<feature type="transmembrane region" description="Helical" evidence="1">
    <location>
        <begin position="56"/>
        <end position="81"/>
    </location>
</feature>
<keyword evidence="3" id="KW-1185">Reference proteome</keyword>
<dbReference type="EMBL" id="BAABHX010000007">
    <property type="protein sequence ID" value="GAA5098900.1"/>
    <property type="molecule type" value="Genomic_DNA"/>
</dbReference>
<keyword evidence="1" id="KW-0812">Transmembrane</keyword>
<evidence type="ECO:0000256" key="1">
    <source>
        <dbReference type="SAM" id="Phobius"/>
    </source>
</evidence>
<proteinExistence type="predicted"/>
<comment type="caution">
    <text evidence="2">The sequence shown here is derived from an EMBL/GenBank/DDBJ whole genome shotgun (WGS) entry which is preliminary data.</text>
</comment>
<reference evidence="3" key="1">
    <citation type="journal article" date="2019" name="Int. J. Syst. Evol. Microbiol.">
        <title>The Global Catalogue of Microorganisms (GCM) 10K type strain sequencing project: providing services to taxonomists for standard genome sequencing and annotation.</title>
        <authorList>
            <consortium name="The Broad Institute Genomics Platform"/>
            <consortium name="The Broad Institute Genome Sequencing Center for Infectious Disease"/>
            <person name="Wu L."/>
            <person name="Ma J."/>
        </authorList>
    </citation>
    <scope>NUCLEOTIDE SEQUENCE [LARGE SCALE GENOMIC DNA]</scope>
    <source>
        <strain evidence="3">JCM 18019</strain>
    </source>
</reference>
<dbReference type="Proteomes" id="UP001500353">
    <property type="component" value="Unassembled WGS sequence"/>
</dbReference>
<keyword evidence="1" id="KW-0472">Membrane</keyword>
<keyword evidence="1" id="KW-1133">Transmembrane helix</keyword>